<dbReference type="PROSITE" id="PS51257">
    <property type="entry name" value="PROKAR_LIPOPROTEIN"/>
    <property type="match status" value="1"/>
</dbReference>
<dbReference type="EMBL" id="CP024923">
    <property type="protein sequence ID" value="ATY32622.1"/>
    <property type="molecule type" value="Genomic_DNA"/>
</dbReference>
<name>A0A2K8MFF5_9SPHN</name>
<evidence type="ECO:0000256" key="1">
    <source>
        <dbReference type="SAM" id="SignalP"/>
    </source>
</evidence>
<protein>
    <recommendedName>
        <fullName evidence="4">Lipoprotein</fullName>
    </recommendedName>
</protein>
<feature type="chain" id="PRO_5014726590" description="Lipoprotein" evidence="1">
    <location>
        <begin position="19"/>
        <end position="220"/>
    </location>
</feature>
<evidence type="ECO:0000313" key="3">
    <source>
        <dbReference type="Proteomes" id="UP000229081"/>
    </source>
</evidence>
<accession>A0A2K8MFF5</accession>
<dbReference type="KEGG" id="sphc:CVN68_12090"/>
<feature type="signal peptide" evidence="1">
    <location>
        <begin position="1"/>
        <end position="18"/>
    </location>
</feature>
<dbReference type="AlphaFoldDB" id="A0A2K8MFF5"/>
<keyword evidence="1" id="KW-0732">Signal</keyword>
<evidence type="ECO:0000313" key="2">
    <source>
        <dbReference type="EMBL" id="ATY32622.1"/>
    </source>
</evidence>
<dbReference type="OrthoDB" id="7390084at2"/>
<keyword evidence="3" id="KW-1185">Reference proteome</keyword>
<dbReference type="RefSeq" id="WP_100282429.1">
    <property type="nucleotide sequence ID" value="NZ_CP024923.1"/>
</dbReference>
<sequence length="220" mass="23949">MNYWKVLAAALITPLALAACLLLPGKFQSTLTIHADRSFSYAYKGEIIATDALETTSAENFTDDGTVPDPTEAAAEKARKEAVFREVAAKMAKETGYRSVAYRGDGVFDVDYEISGKLTHNFVFPYNQDAKMIFPFFAIELRGKDLVRVQAPGFAARQGPDHDGSNSRLDGTFTLITDAEIVSQNHADGARPSGGNNTIRWKVTPDTDIAPTVVLKVEAL</sequence>
<reference evidence="2 3" key="1">
    <citation type="submission" date="2017-11" db="EMBL/GenBank/DDBJ databases">
        <title>Complete genome sequence of Sphingomonas sp. Strain Cra20, a psychrotolerant potential plant growth promoting rhizobacteria.</title>
        <authorList>
            <person name="Luo Y."/>
        </authorList>
    </citation>
    <scope>NUCLEOTIDE SEQUENCE [LARGE SCALE GENOMIC DNA]</scope>
    <source>
        <strain evidence="2 3">Cra20</strain>
    </source>
</reference>
<organism evidence="2 3">
    <name type="scientific">Sphingomonas psychrotolerans</name>
    <dbReference type="NCBI Taxonomy" id="1327635"/>
    <lineage>
        <taxon>Bacteria</taxon>
        <taxon>Pseudomonadati</taxon>
        <taxon>Pseudomonadota</taxon>
        <taxon>Alphaproteobacteria</taxon>
        <taxon>Sphingomonadales</taxon>
        <taxon>Sphingomonadaceae</taxon>
        <taxon>Sphingomonas</taxon>
    </lineage>
</organism>
<evidence type="ECO:0008006" key="4">
    <source>
        <dbReference type="Google" id="ProtNLM"/>
    </source>
</evidence>
<proteinExistence type="predicted"/>
<gene>
    <name evidence="2" type="ORF">CVN68_12090</name>
</gene>
<dbReference type="Proteomes" id="UP000229081">
    <property type="component" value="Chromosome"/>
</dbReference>